<protein>
    <submittedName>
        <fullName evidence="1">Uncharacterized protein</fullName>
    </submittedName>
</protein>
<reference evidence="1" key="1">
    <citation type="submission" date="2020-05" db="EMBL/GenBank/DDBJ databases">
        <title>Large-scale comparative analyses of tick genomes elucidate their genetic diversity and vector capacities.</title>
        <authorList>
            <person name="Jia N."/>
            <person name="Wang J."/>
            <person name="Shi W."/>
            <person name="Du L."/>
            <person name="Sun Y."/>
            <person name="Zhan W."/>
            <person name="Jiang J."/>
            <person name="Wang Q."/>
            <person name="Zhang B."/>
            <person name="Ji P."/>
            <person name="Sakyi L.B."/>
            <person name="Cui X."/>
            <person name="Yuan T."/>
            <person name="Jiang B."/>
            <person name="Yang W."/>
            <person name="Lam T.T.-Y."/>
            <person name="Chang Q."/>
            <person name="Ding S."/>
            <person name="Wang X."/>
            <person name="Zhu J."/>
            <person name="Ruan X."/>
            <person name="Zhao L."/>
            <person name="Wei J."/>
            <person name="Que T."/>
            <person name="Du C."/>
            <person name="Cheng J."/>
            <person name="Dai P."/>
            <person name="Han X."/>
            <person name="Huang E."/>
            <person name="Gao Y."/>
            <person name="Liu J."/>
            <person name="Shao H."/>
            <person name="Ye R."/>
            <person name="Li L."/>
            <person name="Wei W."/>
            <person name="Wang X."/>
            <person name="Wang C."/>
            <person name="Yang T."/>
            <person name="Huo Q."/>
            <person name="Li W."/>
            <person name="Guo W."/>
            <person name="Chen H."/>
            <person name="Zhou L."/>
            <person name="Ni X."/>
            <person name="Tian J."/>
            <person name="Zhou Y."/>
            <person name="Sheng Y."/>
            <person name="Liu T."/>
            <person name="Pan Y."/>
            <person name="Xia L."/>
            <person name="Li J."/>
            <person name="Zhao F."/>
            <person name="Cao W."/>
        </authorList>
    </citation>
    <scope>NUCLEOTIDE SEQUENCE</scope>
    <source>
        <strain evidence="1">Hyas-2018</strain>
    </source>
</reference>
<sequence>MQNSKADGHHFSSLSPKQNHRSRRCIIICLASTGLGVIVACVLAFSVREHHPTIRVCKSDACVEYSARLRQSINTSVQPCRSFYRYVCDGWSKTVYSVREYAYLTALDRVTDLFWNTQVPAKNQSSQEQAAALYRSCDTVLKGERNDLANAKHCRSLLDTEQAGDDDVQTVNHHQEYYCIEMQNSKADGHHFSSLSPKQNHRSRRCIIICLASTGLGVIVACVLAFSVREHHPTIRVCKSDACVEYSARLRLSINTSVQPCRSFYRYVCDGWSKTVYSVREYAYLTALDRVTDLFWNTQVPAKNQSSQEQAAALYRSCDTVLKGERNDLANAKQALSAAGIVWPHRPDKPDLLRLLLETSMILGWDAVLHMESDAKKNQIVLTRGTSFSIITSKYERLQTYVQKRIYFNALRSKFSVPGRGEVVGMEETMSVSEDMTSALANITAERSSKMPIAMSWLYDERLNLSKARFQKALRAYDVAVKYDSAVVLWNSDFVSAFVELWHQHGESMVHLYVSWCTVQVAALYADSDLIANYYTSRHKAYLQHGAFCLRVVQLLRGYATFSQYNAVALNGEIRADAERLLLAVRSAYRDQLEKWNLVDAEKPVVANWTSVRTVLPNADHGTEAYGSEASFDMTDSFVDNWRKVISHTRSTGDVFGVNIYHSTKIYNLLECQADFEFTPLAFSFPLYDHDLPATVEFRLSRPQAVQVLQGDQQQRDAMGVMLLLNHVLFQVGLEAIPPVTLVIVLAQLCVYLQLLGVPWRGLSGACISVDAVLFRKQWWRIFYGAIEHGDSLHLYYNMVSFIWKGMLLEPVLGGAQFAYIIVLFTALCGIVLLGLNYLLGTFIDVSFYYQCAVGFSGVIFALKVLNNYYFPGRSRRFLGIDVDLPSGQVVWLELVLIQLVTPNASFVGHLAGILVGLAYVYGILTPISDVVWNLFGQQPVRLTRQHHGPLGRRSQSGSLLGAMPYGAILVSVALIALQMDIVPHHWKKMVNSPCLSASLVMDHYQWKLLFLPALHSTGYLHLAYTVLSLLGLGYYLEQRMGTFRFLGAVVGLTAITSIAFCAMTYYILPNYKEVAGVRAYEMPYKCFLGLTATLIAMKGLYSVYYPCPNY</sequence>
<proteinExistence type="predicted"/>
<gene>
    <name evidence="1" type="ORF">HPB50_013703</name>
</gene>
<comment type="caution">
    <text evidence="1">The sequence shown here is derived from an EMBL/GenBank/DDBJ whole genome shotgun (WGS) entry which is preliminary data.</text>
</comment>
<evidence type="ECO:0000313" key="1">
    <source>
        <dbReference type="EMBL" id="KAH6930446.1"/>
    </source>
</evidence>
<accession>A0ACB7S8R9</accession>
<keyword evidence="2" id="KW-1185">Reference proteome</keyword>
<name>A0ACB7S8R9_HYAAI</name>
<dbReference type="EMBL" id="CM023485">
    <property type="protein sequence ID" value="KAH6930446.1"/>
    <property type="molecule type" value="Genomic_DNA"/>
</dbReference>
<organism evidence="1 2">
    <name type="scientific">Hyalomma asiaticum</name>
    <name type="common">Tick</name>
    <dbReference type="NCBI Taxonomy" id="266040"/>
    <lineage>
        <taxon>Eukaryota</taxon>
        <taxon>Metazoa</taxon>
        <taxon>Ecdysozoa</taxon>
        <taxon>Arthropoda</taxon>
        <taxon>Chelicerata</taxon>
        <taxon>Arachnida</taxon>
        <taxon>Acari</taxon>
        <taxon>Parasitiformes</taxon>
        <taxon>Ixodida</taxon>
        <taxon>Ixodoidea</taxon>
        <taxon>Ixodidae</taxon>
        <taxon>Hyalomminae</taxon>
        <taxon>Hyalomma</taxon>
    </lineage>
</organism>
<evidence type="ECO:0000313" key="2">
    <source>
        <dbReference type="Proteomes" id="UP000821845"/>
    </source>
</evidence>
<dbReference type="Proteomes" id="UP000821845">
    <property type="component" value="Chromosome 5"/>
</dbReference>